<evidence type="ECO:0000313" key="2">
    <source>
        <dbReference type="Proteomes" id="UP000694569"/>
    </source>
</evidence>
<evidence type="ECO:0000313" key="1">
    <source>
        <dbReference type="Ensembl" id="ENSLLEP00000016580.1"/>
    </source>
</evidence>
<proteinExistence type="predicted"/>
<accession>A0A8C5PE76</accession>
<dbReference type="AlphaFoldDB" id="A0A8C5PE76"/>
<dbReference type="Proteomes" id="UP000694569">
    <property type="component" value="Unplaced"/>
</dbReference>
<dbReference type="Ensembl" id="ENSLLET00000017212.1">
    <property type="protein sequence ID" value="ENSLLEP00000016580.1"/>
    <property type="gene ID" value="ENSLLEG00000010550.1"/>
</dbReference>
<name>A0A8C5PE76_9ANUR</name>
<keyword evidence="2" id="KW-1185">Reference proteome</keyword>
<protein>
    <submittedName>
        <fullName evidence="1">Uncharacterized protein</fullName>
    </submittedName>
</protein>
<organism evidence="1 2">
    <name type="scientific">Leptobrachium leishanense</name>
    <name type="common">Leishan spiny toad</name>
    <dbReference type="NCBI Taxonomy" id="445787"/>
    <lineage>
        <taxon>Eukaryota</taxon>
        <taxon>Metazoa</taxon>
        <taxon>Chordata</taxon>
        <taxon>Craniata</taxon>
        <taxon>Vertebrata</taxon>
        <taxon>Euteleostomi</taxon>
        <taxon>Amphibia</taxon>
        <taxon>Batrachia</taxon>
        <taxon>Anura</taxon>
        <taxon>Pelobatoidea</taxon>
        <taxon>Megophryidae</taxon>
        <taxon>Leptobrachium</taxon>
    </lineage>
</organism>
<sequence>WGGRPAPLPSAVCGGEAGPAAIRCVGGRPAPLPSAVWGGGRPRCHPLCGGEAGPAAIRCVGGRPTPLPSAVWGGSLMPIPCLLKFNHCFGLYHFYWKTVPCIHHPLSKIMLPDVTFKPLPL</sequence>
<reference evidence="1" key="1">
    <citation type="submission" date="2025-08" db="UniProtKB">
        <authorList>
            <consortium name="Ensembl"/>
        </authorList>
    </citation>
    <scope>IDENTIFICATION</scope>
</reference>
<reference evidence="1" key="2">
    <citation type="submission" date="2025-09" db="UniProtKB">
        <authorList>
            <consortium name="Ensembl"/>
        </authorList>
    </citation>
    <scope>IDENTIFICATION</scope>
</reference>